<dbReference type="AlphaFoldDB" id="A0A7M7K623"/>
<name>A0A7M7K623_VARDE</name>
<dbReference type="PROSITE" id="PS50082">
    <property type="entry name" value="WD_REPEATS_2"/>
    <property type="match status" value="1"/>
</dbReference>
<dbReference type="InterPro" id="IPR012580">
    <property type="entry name" value="NUC153"/>
</dbReference>
<dbReference type="Pfam" id="PF08159">
    <property type="entry name" value="NUC153"/>
    <property type="match status" value="1"/>
</dbReference>
<evidence type="ECO:0000256" key="4">
    <source>
        <dbReference type="ARBA" id="ARBA00022574"/>
    </source>
</evidence>
<evidence type="ECO:0000256" key="7">
    <source>
        <dbReference type="PROSITE-ProRule" id="PRU00221"/>
    </source>
</evidence>
<evidence type="ECO:0000256" key="6">
    <source>
        <dbReference type="ARBA" id="ARBA00023242"/>
    </source>
</evidence>
<protein>
    <recommendedName>
        <fullName evidence="3">Nucleolar protein 10</fullName>
    </recommendedName>
</protein>
<dbReference type="RefSeq" id="XP_022662202.1">
    <property type="nucleotide sequence ID" value="XM_022806467.1"/>
</dbReference>
<feature type="region of interest" description="Disordered" evidence="8">
    <location>
        <begin position="460"/>
        <end position="483"/>
    </location>
</feature>
<evidence type="ECO:0000259" key="11">
    <source>
        <dbReference type="Pfam" id="PF23098"/>
    </source>
</evidence>
<dbReference type="EnsemblMetazoa" id="XM_022806467">
    <property type="protein sequence ID" value="XP_022662202"/>
    <property type="gene ID" value="LOC111250763"/>
</dbReference>
<dbReference type="OMA" id="GYFMDVR"/>
<keyword evidence="6" id="KW-0539">Nucleus</keyword>
<feature type="domain" description="Nucleolar protein 10-like N-terminal" evidence="11">
    <location>
        <begin position="1"/>
        <end position="361"/>
    </location>
</feature>
<evidence type="ECO:0000259" key="10">
    <source>
        <dbReference type="Pfam" id="PF23097"/>
    </source>
</evidence>
<comment type="similarity">
    <text evidence="2">Belongs to the WD repeat NOL10/ENP2 family.</text>
</comment>
<evidence type="ECO:0000256" key="5">
    <source>
        <dbReference type="ARBA" id="ARBA00022737"/>
    </source>
</evidence>
<keyword evidence="5" id="KW-0677">Repeat</keyword>
<organism evidence="12 13">
    <name type="scientific">Varroa destructor</name>
    <name type="common">Honeybee mite</name>
    <dbReference type="NCBI Taxonomy" id="109461"/>
    <lineage>
        <taxon>Eukaryota</taxon>
        <taxon>Metazoa</taxon>
        <taxon>Ecdysozoa</taxon>
        <taxon>Arthropoda</taxon>
        <taxon>Chelicerata</taxon>
        <taxon>Arachnida</taxon>
        <taxon>Acari</taxon>
        <taxon>Parasitiformes</taxon>
        <taxon>Mesostigmata</taxon>
        <taxon>Gamasina</taxon>
        <taxon>Dermanyssoidea</taxon>
        <taxon>Varroidae</taxon>
        <taxon>Varroa</taxon>
    </lineage>
</organism>
<evidence type="ECO:0000256" key="3">
    <source>
        <dbReference type="ARBA" id="ARBA00015517"/>
    </source>
</evidence>
<keyword evidence="4 7" id="KW-0853">WD repeat</keyword>
<dbReference type="InterPro" id="IPR040382">
    <property type="entry name" value="NOL10/Enp2"/>
</dbReference>
<dbReference type="PANTHER" id="PTHR14927">
    <property type="entry name" value="NUCLEOLAR PROTEIN 10"/>
    <property type="match status" value="1"/>
</dbReference>
<dbReference type="InterPro" id="IPR056550">
    <property type="entry name" value="NOL10_2nd"/>
</dbReference>
<dbReference type="InParanoid" id="A0A7M7K623"/>
<dbReference type="PANTHER" id="PTHR14927:SF0">
    <property type="entry name" value="NUCLEOLAR PROTEIN 10"/>
    <property type="match status" value="1"/>
</dbReference>
<dbReference type="Proteomes" id="UP000594260">
    <property type="component" value="Unplaced"/>
</dbReference>
<dbReference type="OrthoDB" id="273340at2759"/>
<dbReference type="FunCoup" id="A0A7M7K623">
    <property type="interactions" value="1978"/>
</dbReference>
<feature type="repeat" description="WD" evidence="7">
    <location>
        <begin position="172"/>
        <end position="204"/>
    </location>
</feature>
<keyword evidence="13" id="KW-1185">Reference proteome</keyword>
<feature type="compositionally biased region" description="Acidic residues" evidence="8">
    <location>
        <begin position="534"/>
        <end position="553"/>
    </location>
</feature>
<dbReference type="InterPro" id="IPR056551">
    <property type="entry name" value="Beta-prop_NOL10_N"/>
</dbReference>
<dbReference type="GO" id="GO:0030686">
    <property type="term" value="C:90S preribosome"/>
    <property type="evidence" value="ECO:0007669"/>
    <property type="project" value="TreeGrafter"/>
</dbReference>
<feature type="domain" description="NUC153" evidence="9">
    <location>
        <begin position="481"/>
        <end position="506"/>
    </location>
</feature>
<dbReference type="InterPro" id="IPR001680">
    <property type="entry name" value="WD40_rpt"/>
</dbReference>
<evidence type="ECO:0000313" key="13">
    <source>
        <dbReference type="Proteomes" id="UP000594260"/>
    </source>
</evidence>
<dbReference type="InterPro" id="IPR015943">
    <property type="entry name" value="WD40/YVTN_repeat-like_dom_sf"/>
</dbReference>
<dbReference type="SUPFAM" id="SSF50978">
    <property type="entry name" value="WD40 repeat-like"/>
    <property type="match status" value="1"/>
</dbReference>
<dbReference type="GO" id="GO:0000462">
    <property type="term" value="P:maturation of SSU-rRNA from tricistronic rRNA transcript (SSU-rRNA, 5.8S rRNA, LSU-rRNA)"/>
    <property type="evidence" value="ECO:0007669"/>
    <property type="project" value="TreeGrafter"/>
</dbReference>
<accession>A0A7M7K623</accession>
<dbReference type="GO" id="GO:0032040">
    <property type="term" value="C:small-subunit processome"/>
    <property type="evidence" value="ECO:0007669"/>
    <property type="project" value="TreeGrafter"/>
</dbReference>
<evidence type="ECO:0000313" key="12">
    <source>
        <dbReference type="EnsemblMetazoa" id="XP_022662202"/>
    </source>
</evidence>
<feature type="region of interest" description="Disordered" evidence="8">
    <location>
        <begin position="651"/>
        <end position="673"/>
    </location>
</feature>
<evidence type="ECO:0000259" key="9">
    <source>
        <dbReference type="Pfam" id="PF08159"/>
    </source>
</evidence>
<evidence type="ECO:0000256" key="2">
    <source>
        <dbReference type="ARBA" id="ARBA00005264"/>
    </source>
</evidence>
<dbReference type="PROSITE" id="PS50294">
    <property type="entry name" value="WD_REPEATS_REGION"/>
    <property type="match status" value="1"/>
</dbReference>
<comment type="subcellular location">
    <subcellularLocation>
        <location evidence="1">Nucleus</location>
        <location evidence="1">Nucleolus</location>
    </subcellularLocation>
</comment>
<dbReference type="Pfam" id="PF23098">
    <property type="entry name" value="Beta-prop_NOL10_N"/>
    <property type="match status" value="1"/>
</dbReference>
<dbReference type="GeneID" id="111250763"/>
<evidence type="ECO:0000256" key="1">
    <source>
        <dbReference type="ARBA" id="ARBA00004604"/>
    </source>
</evidence>
<evidence type="ECO:0000256" key="8">
    <source>
        <dbReference type="SAM" id="MobiDB-lite"/>
    </source>
</evidence>
<dbReference type="KEGG" id="vde:111250763"/>
<sequence>MEVCSINDVKIYNLAAGKSLPDWLSDRKKRALTQNDSKVRHRIELIQEFEMPAVTTHLRVTPDQEYIVACGVYKPRLRCFEVSQLSMKFERCFDYEVVAVEVLAEDYSKMVFLSSERYVEFHARYGRYHRIRIPRSGRDLKYLQQSAELLFAGDSPEVYRLNLEQGQFFKAYESQAAAVNCLQIQTDHNLILMGTSDGTVEAWDPRCRENIGILPAGDEVFTEDLKNIPGITKISFRDPLTIGVGTTSGHVLLYDIRSDKSFLRKDHMYSMPIRSLDFHNDKRIIASDAKAVKIYGEDGRIFTSITTAHDINDVKVFGRSGLIFIATESPKIQPYYIPALGTAPRWCSFLDNITEELEESNQDTVYDDYRFITNKELEELNLTNLVGTSMLRAYMHGYFIDTRLYYKAKELSQPFAYEEYKKKKIKERLNSTRVDRVPDKRTMDLPAVNKRVAQRLLEKEQELKESNDKKKMKKFNNPMKDPRFSAMFSNPEFEVDEETEDYNRLRSVIAILQKPKKMNTEGRAANMLTFQEGGNEEDRDDDENASDFSDLDDYNNSIIDSHGPSIEPAPQKNKSESLEDKDADGFCRKSGAEALHGFRPNTKKVKKSTISLAERLESGKDTNLVEISRGFTSGNRMMTYQIKKKRYEDENKKHVEERKRLRRSTKGLNMNKV</sequence>
<reference evidence="12" key="1">
    <citation type="submission" date="2021-01" db="UniProtKB">
        <authorList>
            <consortium name="EnsemblMetazoa"/>
        </authorList>
    </citation>
    <scope>IDENTIFICATION</scope>
</reference>
<dbReference type="InterPro" id="IPR036322">
    <property type="entry name" value="WD40_repeat_dom_sf"/>
</dbReference>
<feature type="compositionally biased region" description="Basic and acidic residues" evidence="8">
    <location>
        <begin position="460"/>
        <end position="469"/>
    </location>
</feature>
<dbReference type="Pfam" id="PF23097">
    <property type="entry name" value="NOL10_2nd"/>
    <property type="match status" value="1"/>
</dbReference>
<dbReference type="Gene3D" id="2.130.10.10">
    <property type="entry name" value="YVTN repeat-like/Quinoprotein amine dehydrogenase"/>
    <property type="match status" value="1"/>
</dbReference>
<feature type="compositionally biased region" description="Basic and acidic residues" evidence="8">
    <location>
        <begin position="573"/>
        <end position="584"/>
    </location>
</feature>
<proteinExistence type="inferred from homology"/>
<feature type="region of interest" description="Disordered" evidence="8">
    <location>
        <begin position="530"/>
        <end position="584"/>
    </location>
</feature>
<feature type="domain" description="Nucleolar protein 10-like second" evidence="10">
    <location>
        <begin position="365"/>
        <end position="412"/>
    </location>
</feature>